<evidence type="ECO:0000313" key="9">
    <source>
        <dbReference type="Proteomes" id="UP000572540"/>
    </source>
</evidence>
<evidence type="ECO:0000256" key="3">
    <source>
        <dbReference type="ARBA" id="ARBA00023163"/>
    </source>
</evidence>
<feature type="domain" description="HTH tetR-type" evidence="5">
    <location>
        <begin position="4"/>
        <end position="64"/>
    </location>
</feature>
<evidence type="ECO:0000259" key="5">
    <source>
        <dbReference type="PROSITE" id="PS50977"/>
    </source>
</evidence>
<comment type="caution">
    <text evidence="6">The sequence shown here is derived from an EMBL/GenBank/DDBJ whole genome shotgun (WGS) entry which is preliminary data.</text>
</comment>
<dbReference type="InterPro" id="IPR011075">
    <property type="entry name" value="TetR_C"/>
</dbReference>
<evidence type="ECO:0000313" key="8">
    <source>
        <dbReference type="Proteomes" id="UP000540929"/>
    </source>
</evidence>
<dbReference type="PROSITE" id="PS50977">
    <property type="entry name" value="HTH_TETR_2"/>
    <property type="match status" value="1"/>
</dbReference>
<dbReference type="InterPro" id="IPR009057">
    <property type="entry name" value="Homeodomain-like_sf"/>
</dbReference>
<feature type="DNA-binding region" description="H-T-H motif" evidence="4">
    <location>
        <begin position="27"/>
        <end position="46"/>
    </location>
</feature>
<evidence type="ECO:0000256" key="2">
    <source>
        <dbReference type="ARBA" id="ARBA00023125"/>
    </source>
</evidence>
<keyword evidence="2 4" id="KW-0238">DNA-binding</keyword>
<dbReference type="SUPFAM" id="SSF48498">
    <property type="entry name" value="Tetracyclin repressor-like, C-terminal domain"/>
    <property type="match status" value="1"/>
</dbReference>
<dbReference type="Proteomes" id="UP000540929">
    <property type="component" value="Unassembled WGS sequence"/>
</dbReference>
<dbReference type="Pfam" id="PF00440">
    <property type="entry name" value="TetR_N"/>
    <property type="match status" value="1"/>
</dbReference>
<keyword evidence="8" id="KW-1185">Reference proteome</keyword>
<dbReference type="SUPFAM" id="SSF46689">
    <property type="entry name" value="Homeodomain-like"/>
    <property type="match status" value="1"/>
</dbReference>
<keyword evidence="1" id="KW-0805">Transcription regulation</keyword>
<dbReference type="InterPro" id="IPR001647">
    <property type="entry name" value="HTH_TetR"/>
</dbReference>
<dbReference type="EMBL" id="JACCAU010000001">
    <property type="protein sequence ID" value="NYH15004.1"/>
    <property type="molecule type" value="Genomic_DNA"/>
</dbReference>
<dbReference type="EMBL" id="JACCAS010000002">
    <property type="protein sequence ID" value="NYH26664.1"/>
    <property type="molecule type" value="Genomic_DNA"/>
</dbReference>
<dbReference type="Proteomes" id="UP000572540">
    <property type="component" value="Unassembled WGS sequence"/>
</dbReference>
<evidence type="ECO:0000256" key="4">
    <source>
        <dbReference type="PROSITE-ProRule" id="PRU00335"/>
    </source>
</evidence>
<sequence length="195" mass="21625">MPKPSHKDTLIAEGMRVIHEYGFNGASVRDIVQAAGVPHGSFTNHFASKEAFGLEVIELYFAAAQYDLRDTLCNDEMKPLLRLRKYLDVHIKLISRNDARNGCLLGNFALDSNDSEPIRSRINEIFAEVERCVVYCLDAAVEAGELRSAISNQQLASFIVASMQGAFLLAKAQRDPAPVVNLKDILFSTVLQRAK</sequence>
<dbReference type="PANTHER" id="PTHR47506">
    <property type="entry name" value="TRANSCRIPTIONAL REGULATORY PROTEIN"/>
    <property type="match status" value="1"/>
</dbReference>
<gene>
    <name evidence="7" type="ORF">GGD40_006235</name>
    <name evidence="6" type="ORF">GGD41_002232</name>
</gene>
<evidence type="ECO:0000313" key="7">
    <source>
        <dbReference type="EMBL" id="NYH26664.1"/>
    </source>
</evidence>
<evidence type="ECO:0000313" key="6">
    <source>
        <dbReference type="EMBL" id="NYH15004.1"/>
    </source>
</evidence>
<dbReference type="Pfam" id="PF16925">
    <property type="entry name" value="TetR_C_13"/>
    <property type="match status" value="1"/>
</dbReference>
<organism evidence="6 9">
    <name type="scientific">Paraburkholderia bryophila</name>
    <dbReference type="NCBI Taxonomy" id="420952"/>
    <lineage>
        <taxon>Bacteria</taxon>
        <taxon>Pseudomonadati</taxon>
        <taxon>Pseudomonadota</taxon>
        <taxon>Betaproteobacteria</taxon>
        <taxon>Burkholderiales</taxon>
        <taxon>Burkholderiaceae</taxon>
        <taxon>Paraburkholderia</taxon>
    </lineage>
</organism>
<dbReference type="Gene3D" id="1.10.357.10">
    <property type="entry name" value="Tetracycline Repressor, domain 2"/>
    <property type="match status" value="1"/>
</dbReference>
<dbReference type="GO" id="GO:0003677">
    <property type="term" value="F:DNA binding"/>
    <property type="evidence" value="ECO:0007669"/>
    <property type="project" value="UniProtKB-UniRule"/>
</dbReference>
<dbReference type="RefSeq" id="WP_179710595.1">
    <property type="nucleotide sequence ID" value="NZ_JACCAS010000002.1"/>
</dbReference>
<dbReference type="AlphaFoldDB" id="A0A7Z0AYV8"/>
<accession>A0A7Z0AYV8</accession>
<dbReference type="PANTHER" id="PTHR47506:SF6">
    <property type="entry name" value="HTH-TYPE TRANSCRIPTIONAL REPRESSOR NEMR"/>
    <property type="match status" value="1"/>
</dbReference>
<reference evidence="8 9" key="1">
    <citation type="submission" date="2020-07" db="EMBL/GenBank/DDBJ databases">
        <title>Exploring microbial biodiversity for novel pathways involved in the catabolism of aromatic compounds derived from lignin.</title>
        <authorList>
            <person name="Elkins J."/>
        </authorList>
    </citation>
    <scope>NUCLEOTIDE SEQUENCE [LARGE SCALE GENOMIC DNA]</scope>
    <source>
        <strain evidence="6 9">H2C3B</strain>
        <strain evidence="7 8">H2C3C</strain>
    </source>
</reference>
<proteinExistence type="predicted"/>
<keyword evidence="3" id="KW-0804">Transcription</keyword>
<evidence type="ECO:0000256" key="1">
    <source>
        <dbReference type="ARBA" id="ARBA00023015"/>
    </source>
</evidence>
<name>A0A7Z0AYV8_9BURK</name>
<dbReference type="InterPro" id="IPR036271">
    <property type="entry name" value="Tet_transcr_reg_TetR-rel_C_sf"/>
</dbReference>
<protein>
    <submittedName>
        <fullName evidence="6">TetR/AcrR family transcriptional repressor of nem operon</fullName>
    </submittedName>
</protein>